<accession>A0AAW1TF57</accession>
<dbReference type="PANTHER" id="PTHR21860:SF2">
    <property type="entry name" value="GENERAL TRANSCRIPTION FACTOR 3C POLYPEPTIDE 6"/>
    <property type="match status" value="1"/>
</dbReference>
<protein>
    <recommendedName>
        <fullName evidence="1">Transcription factor TFIIIC triple barrel domain-containing protein</fullName>
    </recommendedName>
</protein>
<gene>
    <name evidence="2" type="ORF">WJX84_000200</name>
</gene>
<reference evidence="2 3" key="1">
    <citation type="journal article" date="2024" name="Nat. Commun.">
        <title>Phylogenomics reveals the evolutionary origins of lichenization in chlorophyte algae.</title>
        <authorList>
            <person name="Puginier C."/>
            <person name="Libourel C."/>
            <person name="Otte J."/>
            <person name="Skaloud P."/>
            <person name="Haon M."/>
            <person name="Grisel S."/>
            <person name="Petersen M."/>
            <person name="Berrin J.G."/>
            <person name="Delaux P.M."/>
            <person name="Dal Grande F."/>
            <person name="Keller J."/>
        </authorList>
    </citation>
    <scope>NUCLEOTIDE SEQUENCE [LARGE SCALE GENOMIC DNA]</scope>
    <source>
        <strain evidence="2 3">SAG 2523</strain>
    </source>
</reference>
<organism evidence="2 3">
    <name type="scientific">Apatococcus fuscideae</name>
    <dbReference type="NCBI Taxonomy" id="2026836"/>
    <lineage>
        <taxon>Eukaryota</taxon>
        <taxon>Viridiplantae</taxon>
        <taxon>Chlorophyta</taxon>
        <taxon>core chlorophytes</taxon>
        <taxon>Trebouxiophyceae</taxon>
        <taxon>Chlorellales</taxon>
        <taxon>Chlorellaceae</taxon>
        <taxon>Apatococcus</taxon>
    </lineage>
</organism>
<name>A0AAW1TF57_9CHLO</name>
<evidence type="ECO:0000259" key="1">
    <source>
        <dbReference type="Pfam" id="PF10419"/>
    </source>
</evidence>
<evidence type="ECO:0000313" key="3">
    <source>
        <dbReference type="Proteomes" id="UP001485043"/>
    </source>
</evidence>
<dbReference type="EMBL" id="JALJOV010000040">
    <property type="protein sequence ID" value="KAK9868195.1"/>
    <property type="molecule type" value="Genomic_DNA"/>
</dbReference>
<dbReference type="Proteomes" id="UP001485043">
    <property type="component" value="Unassembled WGS sequence"/>
</dbReference>
<dbReference type="InterPro" id="IPR019481">
    <property type="entry name" value="TFIIIC_triple_barrel"/>
</dbReference>
<dbReference type="PANTHER" id="PTHR21860">
    <property type="entry name" value="TRANSCRIPTION INITIATION FACTOR IIIC TFIIIC , POLYPEPTIDE 6-RELATED"/>
    <property type="match status" value="1"/>
</dbReference>
<dbReference type="AlphaFoldDB" id="A0AAW1TF57"/>
<dbReference type="Gene3D" id="2.60.40.4370">
    <property type="match status" value="1"/>
</dbReference>
<keyword evidence="3" id="KW-1185">Reference proteome</keyword>
<dbReference type="InterPro" id="IPR042771">
    <property type="entry name" value="GTF3C6-like"/>
</dbReference>
<feature type="domain" description="Transcription factor TFIIIC triple barrel" evidence="1">
    <location>
        <begin position="15"/>
        <end position="100"/>
    </location>
</feature>
<dbReference type="Pfam" id="PF10419">
    <property type="entry name" value="TFIIIC_sub6"/>
    <property type="match status" value="1"/>
</dbReference>
<feature type="non-terminal residue" evidence="2">
    <location>
        <position position="1"/>
    </location>
</feature>
<proteinExistence type="predicted"/>
<evidence type="ECO:0000313" key="2">
    <source>
        <dbReference type="EMBL" id="KAK9868195.1"/>
    </source>
</evidence>
<dbReference type="GO" id="GO:0000127">
    <property type="term" value="C:transcription factor TFIIIC complex"/>
    <property type="evidence" value="ECO:0007669"/>
    <property type="project" value="TreeGrafter"/>
</dbReference>
<sequence>PVQPVAGEVVLREGEEDATYVVVDFQDLDKADQPKAGEDIKLEGLDTDQPRLTLPNGCTFTGTYEQTIGTDLLLSVNEQTAAPSTLSYLCHTESRIKFLRSTRVPPQGVPRASVSTRDQGHYSSICCSSCGHYFMIGWTDSSRRRRR</sequence>
<comment type="caution">
    <text evidence="2">The sequence shown here is derived from an EMBL/GenBank/DDBJ whole genome shotgun (WGS) entry which is preliminary data.</text>
</comment>
<dbReference type="GO" id="GO:0006383">
    <property type="term" value="P:transcription by RNA polymerase III"/>
    <property type="evidence" value="ECO:0007669"/>
    <property type="project" value="InterPro"/>
</dbReference>